<comment type="caution">
    <text evidence="1">The sequence shown here is derived from an EMBL/GenBank/DDBJ whole genome shotgun (WGS) entry which is preliminary data.</text>
</comment>
<dbReference type="EMBL" id="MUJZ01000474">
    <property type="protein sequence ID" value="OTF84144.1"/>
    <property type="molecule type" value="Genomic_DNA"/>
</dbReference>
<accession>A0A1Y3BW52</accession>
<evidence type="ECO:0000313" key="2">
    <source>
        <dbReference type="Proteomes" id="UP000194236"/>
    </source>
</evidence>
<feature type="non-terminal residue" evidence="1">
    <location>
        <position position="108"/>
    </location>
</feature>
<protein>
    <submittedName>
        <fullName evidence="1">Uncharacterized protein</fullName>
    </submittedName>
</protein>
<proteinExistence type="predicted"/>
<sequence length="108" mass="12331">MFDQCYVLAFDGLGIYLGPPERIKSFLNEASTIEDDKRFPIETLIRYSCTGHSNPIVQRLALETDNEIGKITPLLLMDTIHVKNGLQSQQHRFALRSVAILFKRLVHC</sequence>
<dbReference type="Proteomes" id="UP000194236">
    <property type="component" value="Unassembled WGS sequence"/>
</dbReference>
<reference evidence="1 2" key="1">
    <citation type="submission" date="2017-03" db="EMBL/GenBank/DDBJ databases">
        <title>Genome Survey of Euroglyphus maynei.</title>
        <authorList>
            <person name="Arlian L.G."/>
            <person name="Morgan M.S."/>
            <person name="Rider S.D."/>
        </authorList>
    </citation>
    <scope>NUCLEOTIDE SEQUENCE [LARGE SCALE GENOMIC DNA]</scope>
    <source>
        <strain evidence="1">Arlian Lab</strain>
        <tissue evidence="1">Whole body</tissue>
    </source>
</reference>
<name>A0A1Y3BW52_EURMA</name>
<dbReference type="AlphaFoldDB" id="A0A1Y3BW52"/>
<organism evidence="1 2">
    <name type="scientific">Euroglyphus maynei</name>
    <name type="common">Mayne's house dust mite</name>
    <dbReference type="NCBI Taxonomy" id="6958"/>
    <lineage>
        <taxon>Eukaryota</taxon>
        <taxon>Metazoa</taxon>
        <taxon>Ecdysozoa</taxon>
        <taxon>Arthropoda</taxon>
        <taxon>Chelicerata</taxon>
        <taxon>Arachnida</taxon>
        <taxon>Acari</taxon>
        <taxon>Acariformes</taxon>
        <taxon>Sarcoptiformes</taxon>
        <taxon>Astigmata</taxon>
        <taxon>Psoroptidia</taxon>
        <taxon>Analgoidea</taxon>
        <taxon>Pyroglyphidae</taxon>
        <taxon>Pyroglyphinae</taxon>
        <taxon>Euroglyphus</taxon>
    </lineage>
</organism>
<keyword evidence="2" id="KW-1185">Reference proteome</keyword>
<evidence type="ECO:0000313" key="1">
    <source>
        <dbReference type="EMBL" id="OTF84144.1"/>
    </source>
</evidence>
<gene>
    <name evidence="1" type="ORF">BLA29_014130</name>
</gene>